<dbReference type="InterPro" id="IPR012902">
    <property type="entry name" value="N_methyl_site"/>
</dbReference>
<sequence length="153" mass="15821">MKKGFTMIELIFVIVILGILAAVAIPRLAATRDDAEIAKTAANIQTLVSDLGSYYTSQGSFAATSGTGSAASTTPDIAKMTNVSNPVKAKSDDCLTIGAIKTDGEITATIGKSGLCAQVWTLPGLTNVESIIKSTANNKTVDTLKFGGMGIKY</sequence>
<protein>
    <submittedName>
        <fullName evidence="1">Type II secretion system protein</fullName>
    </submittedName>
</protein>
<evidence type="ECO:0000313" key="1">
    <source>
        <dbReference type="EMBL" id="EAT98514.1"/>
    </source>
</evidence>
<dbReference type="Proteomes" id="UP000001121">
    <property type="component" value="Chromosome"/>
</dbReference>
<dbReference type="AlphaFoldDB" id="A7ZB46"/>
<dbReference type="SUPFAM" id="SSF54523">
    <property type="entry name" value="Pili subunits"/>
    <property type="match status" value="1"/>
</dbReference>
<dbReference type="NCBIfam" id="TIGR02532">
    <property type="entry name" value="IV_pilin_GFxxxE"/>
    <property type="match status" value="1"/>
</dbReference>
<dbReference type="HOGENOM" id="CLU_122738_0_0_7"/>
<dbReference type="PANTHER" id="PTHR30093">
    <property type="entry name" value="GENERAL SECRETION PATHWAY PROTEIN G"/>
    <property type="match status" value="1"/>
</dbReference>
<accession>A7ZB46</accession>
<dbReference type="Gene3D" id="3.30.700.10">
    <property type="entry name" value="Glycoprotein, Type 4 Pilin"/>
    <property type="match status" value="1"/>
</dbReference>
<organism evidence="1 2">
    <name type="scientific">Campylobacter concisus (strain 13826)</name>
    <dbReference type="NCBI Taxonomy" id="360104"/>
    <lineage>
        <taxon>Bacteria</taxon>
        <taxon>Pseudomonadati</taxon>
        <taxon>Campylobacterota</taxon>
        <taxon>Epsilonproteobacteria</taxon>
        <taxon>Campylobacterales</taxon>
        <taxon>Campylobacteraceae</taxon>
        <taxon>Campylobacter</taxon>
    </lineage>
</organism>
<evidence type="ECO:0000313" key="2">
    <source>
        <dbReference type="Proteomes" id="UP000001121"/>
    </source>
</evidence>
<dbReference type="OrthoDB" id="5356007at2"/>
<name>A7ZB46_CAMC1</name>
<dbReference type="Pfam" id="PF07963">
    <property type="entry name" value="N_methyl"/>
    <property type="match status" value="1"/>
</dbReference>
<gene>
    <name evidence="1" type="ORF">CCC13826_1109</name>
</gene>
<dbReference type="STRING" id="360104.CCC13826_1109"/>
<dbReference type="RefSeq" id="WP_012001028.1">
    <property type="nucleotide sequence ID" value="NC_009802.2"/>
</dbReference>
<dbReference type="KEGG" id="cco:CCC13826_1109"/>
<reference evidence="2" key="1">
    <citation type="submission" date="2007-10" db="EMBL/GenBank/DDBJ databases">
        <title>Genome sequence of Campylobacter concisus 13826 isolated from human feces.</title>
        <authorList>
            <person name="Fouts D.E."/>
            <person name="Mongodin E.F."/>
            <person name="Puiu D."/>
            <person name="Sebastian Y."/>
            <person name="Miller W.G."/>
            <person name="Mandrell R.E."/>
            <person name="On S."/>
            <person name="Nelson K.E."/>
        </authorList>
    </citation>
    <scope>NUCLEOTIDE SEQUENCE [LARGE SCALE GENOMIC DNA]</scope>
    <source>
        <strain evidence="2">13826</strain>
    </source>
</reference>
<proteinExistence type="predicted"/>
<dbReference type="eggNOG" id="COG2165">
    <property type="taxonomic scope" value="Bacteria"/>
</dbReference>
<dbReference type="InterPro" id="IPR045584">
    <property type="entry name" value="Pilin-like"/>
</dbReference>
<dbReference type="EMBL" id="CP000792">
    <property type="protein sequence ID" value="EAT98514.1"/>
    <property type="molecule type" value="Genomic_DNA"/>
</dbReference>